<dbReference type="AlphaFoldDB" id="A0A955L0F1"/>
<gene>
    <name evidence="1" type="ORF">KC675_02890</name>
</gene>
<protein>
    <submittedName>
        <fullName evidence="1">Uncharacterized protein</fullName>
    </submittedName>
</protein>
<organism evidence="1 2">
    <name type="scientific">Candidatus Dojkabacteria bacterium</name>
    <dbReference type="NCBI Taxonomy" id="2099670"/>
    <lineage>
        <taxon>Bacteria</taxon>
        <taxon>Candidatus Dojkabacteria</taxon>
    </lineage>
</organism>
<sequence>MIENQVENIIPLFPADISELQEGLQYIVSNSPLIKLTHCTGLNCVTNGPFGTLGRLDKNPVVTPDNYDSISFIPAAGTVLRVVASVQASDRCNNCMTNGGVCVTLGGRDANEVYNLSYEELRPKFVNRIGNIPIGAKVRTIGKTFGASEYSDYRRGITYTIKEGTDCELDLDEQGRILKISNDARYLGGMDLLPPPNTLLEVLEVPEIAKLWATCWEITNRKGSRKVLSQSLRSIGERLLSKFK</sequence>
<name>A0A955L0F1_9BACT</name>
<evidence type="ECO:0000313" key="2">
    <source>
        <dbReference type="Proteomes" id="UP000745577"/>
    </source>
</evidence>
<proteinExistence type="predicted"/>
<reference evidence="1" key="2">
    <citation type="journal article" date="2021" name="Microbiome">
        <title>Successional dynamics and alternative stable states in a saline activated sludge microbial community over 9 years.</title>
        <authorList>
            <person name="Wang Y."/>
            <person name="Ye J."/>
            <person name="Ju F."/>
            <person name="Liu L."/>
            <person name="Boyd J.A."/>
            <person name="Deng Y."/>
            <person name="Parks D.H."/>
            <person name="Jiang X."/>
            <person name="Yin X."/>
            <person name="Woodcroft B.J."/>
            <person name="Tyson G.W."/>
            <person name="Hugenholtz P."/>
            <person name="Polz M.F."/>
            <person name="Zhang T."/>
        </authorList>
    </citation>
    <scope>NUCLEOTIDE SEQUENCE</scope>
    <source>
        <strain evidence="1">HKST-UBA15</strain>
    </source>
</reference>
<accession>A0A955L0F1</accession>
<dbReference type="Proteomes" id="UP000745577">
    <property type="component" value="Unassembled WGS sequence"/>
</dbReference>
<reference evidence="1" key="1">
    <citation type="submission" date="2020-04" db="EMBL/GenBank/DDBJ databases">
        <authorList>
            <person name="Zhang T."/>
        </authorList>
    </citation>
    <scope>NUCLEOTIDE SEQUENCE</scope>
    <source>
        <strain evidence="1">HKST-UBA15</strain>
    </source>
</reference>
<comment type="caution">
    <text evidence="1">The sequence shown here is derived from an EMBL/GenBank/DDBJ whole genome shotgun (WGS) entry which is preliminary data.</text>
</comment>
<dbReference type="EMBL" id="JAGQLL010000030">
    <property type="protein sequence ID" value="MCA9380104.1"/>
    <property type="molecule type" value="Genomic_DNA"/>
</dbReference>
<evidence type="ECO:0000313" key="1">
    <source>
        <dbReference type="EMBL" id="MCA9380104.1"/>
    </source>
</evidence>